<keyword evidence="9 15" id="KW-0547">Nucleotide-binding</keyword>
<evidence type="ECO:0000256" key="8">
    <source>
        <dbReference type="ARBA" id="ARBA00022737"/>
    </source>
</evidence>
<dbReference type="PANTHER" id="PTHR11405:SF53">
    <property type="entry name" value="CARBAMOYL-PHOSPHATE SYNTHASE [AMMONIA], MITOCHONDRIAL"/>
    <property type="match status" value="1"/>
</dbReference>
<dbReference type="PRINTS" id="PR00098">
    <property type="entry name" value="CPSASE"/>
</dbReference>
<dbReference type="FunFam" id="3.30.470.20:FF:000001">
    <property type="entry name" value="Carbamoyl-phosphate synthase large chain"/>
    <property type="match status" value="1"/>
</dbReference>
<dbReference type="InterPro" id="IPR011607">
    <property type="entry name" value="MGS-like_dom"/>
</dbReference>
<dbReference type="InterPro" id="IPR029062">
    <property type="entry name" value="Class_I_gatase-like"/>
</dbReference>
<dbReference type="PRINTS" id="PR00099">
    <property type="entry name" value="CPSGATASE"/>
</dbReference>
<dbReference type="NCBIfam" id="TIGR01369">
    <property type="entry name" value="CPSaseII_lrg"/>
    <property type="match status" value="1"/>
</dbReference>
<evidence type="ECO:0000259" key="17">
    <source>
        <dbReference type="PROSITE" id="PS50975"/>
    </source>
</evidence>
<sequence length="1532" mass="168472">MTMLRPLSSRLSSLSHRSSSSSTSRLLGSNKGGRFMATQSGDDAKPPTALATLYLEDGSKFVGRSFGSHEAAVDGEVVFTTGMVGYPEALTDPSYLGQSNNESKDMHIITLTTPMVGNYGVPCRKKLDKYGLPAMFESHKIWASGLICQDYSHHYSHWKAASSLGDWLKEEGVPGLCDIDTRMLTKKIREKGAMVGRIEVDMTKGAPDFSTIGNPNERHLVAEVSLKEPKVYGVGNPIKIMGVDCGMKYNMIRLLVERGCELTVVPWNHPFADEMHKYDGIFLSNGPGDPTYNVETIEQLKRAINVPEDQVKPIFGICLGNQLLGLAAGGQAKKLPFGNRGQNQPVINHATGECYITSQNHGYHIDTTTLGSDYTELFTNLNDGSNEGFIHKSRPYFTAQFHPEFRNGPTDTEFMFDTFLAACKDPKAPVQFPVRKLAPKVGNVKKVLLLGSGGTSIGQAGEFDYSGGQAIKALKEEGKEVVLMNPNIASVQTNMDNKSIHNKPDHTYFLPVTPDFVEEVIKKEKPDSIVVSMGGQTALNCAVEMYQNGIFEKYGVEVLGTPIEAVIYTEDRGLFSEKLLEINEKIAESYTAETVDDAVEAAKKTGYPLMIRSAFALGGLGSGICVDEAHLRENAKKALATSPQILVEKSMLGWKEVEYEVVRDVYDNCVTVCNMENFDPLGIHTGDSIVMAPSQTLSDEEYHMLRETAIRVVKHLGIVGECNIQYALHPESLEYCIIEVNPRLSRSSALASKATGYPLAFVAAKLALGVPLNEVQNAVTKKTQACFEPSLDYIVTKIPRWDLTKFQGVATEIGSAMKSVGEVMSIGRTMEESLQKAIRMVDPSNPGFAPKFHFTKEALLQELKVPTDRRIFAIAQAMYEKTLSVQEIHDITKIDHWFLRRCEAIVKTYDVIKASTLDGMSHALMLEAKKNGFSDKQLAQCFGVTEDDVRAKRKAFDITPSTKQIDTLAAEYPASTNYLYTTYHGQEDDVESANGGVMVLGSGCYRIGSSIEFDWCGVSAIRTLRQLGKTATMVNNNPETVSTDYDECDRLYFDELSGERIRDIYEKDNTEGVVVSVGGQIPNGLAIPLDKAGVKLLGTPAKMIDNAEDRMKFSDMIDEIGVQQPRWRELTSSESALDFAKDVGYPVLVRPSYVLSGAAMNVAWTDEQLKACLNEAAEVSKEHPVVISDFIEGAKEIEFDGVAKNGDIIAAAIHEHIEQAGVHSGDATLVLPPQDLTAYQMERVRDAARKIAKRLNITGPVNIQFVAKDTDVMCIECNVRASRSFPFVSKTMGVDFIEAATKAIVGADTSDMNLPTLETRNRPSNFVGVKAPMFSFTRLRGSDPVLGVEMASTGEVACFGANKEEAFLKALLSTGFKMPKKNILLSVQSSLENDMTHSAYQLHELGYNLFATKATGEVLQKNGIPCTIVGYPTEKGGDETNALDLIREKEICLVVNVPTYESKRLEDNFLMRRTAVDFGIPLLTNMNLVKVFADAASQHVKGELTGLDPVTLFEHYQKETDSDAWTKADEYH</sequence>
<dbReference type="Pfam" id="PF02142">
    <property type="entry name" value="MGS"/>
    <property type="match status" value="1"/>
</dbReference>
<reference evidence="19 20" key="1">
    <citation type="submission" date="2024-10" db="EMBL/GenBank/DDBJ databases">
        <title>Updated reference genomes for cyclostephanoid diatoms.</title>
        <authorList>
            <person name="Roberts W.R."/>
            <person name="Alverson A.J."/>
        </authorList>
    </citation>
    <scope>NUCLEOTIDE SEQUENCE [LARGE SCALE GENOMIC DNA]</scope>
    <source>
        <strain evidence="19 20">AJA010-31</strain>
    </source>
</reference>
<dbReference type="InterPro" id="IPR017926">
    <property type="entry name" value="GATASE"/>
</dbReference>
<dbReference type="PROSITE" id="PS00867">
    <property type="entry name" value="CPSASE_2"/>
    <property type="match status" value="1"/>
</dbReference>
<accession>A0ABD3PAJ4</accession>
<dbReference type="FunFam" id="3.40.50.20:FF:000001">
    <property type="entry name" value="Carbamoyl-phosphate synthase large chain"/>
    <property type="match status" value="1"/>
</dbReference>
<dbReference type="Gene3D" id="3.40.50.880">
    <property type="match status" value="1"/>
</dbReference>
<dbReference type="FunFam" id="3.40.50.20:FF:000002">
    <property type="entry name" value="Carbamoyl-phosphate synthase large chain"/>
    <property type="match status" value="1"/>
</dbReference>
<evidence type="ECO:0000256" key="9">
    <source>
        <dbReference type="ARBA" id="ARBA00022741"/>
    </source>
</evidence>
<dbReference type="InterPro" id="IPR005480">
    <property type="entry name" value="CPSase_lsu_oligo"/>
</dbReference>
<comment type="cofactor">
    <cofactor evidence="1">
        <name>Mn(2+)</name>
        <dbReference type="ChEBI" id="CHEBI:29035"/>
    </cofactor>
</comment>
<evidence type="ECO:0000256" key="6">
    <source>
        <dbReference type="ARBA" id="ARBA00022605"/>
    </source>
</evidence>
<dbReference type="Pfam" id="PF25596">
    <property type="entry name" value="CPSase_L_D1"/>
    <property type="match status" value="2"/>
</dbReference>
<dbReference type="InterPro" id="IPR011761">
    <property type="entry name" value="ATP-grasp"/>
</dbReference>
<dbReference type="InterPro" id="IPR005479">
    <property type="entry name" value="CPAse_ATP-bd"/>
</dbReference>
<dbReference type="PROSITE" id="PS50975">
    <property type="entry name" value="ATP_GRASP"/>
    <property type="match status" value="2"/>
</dbReference>
<dbReference type="Gene3D" id="3.50.30.20">
    <property type="entry name" value="Carbamoyl-phosphate synthase small subunit, N-terminal domain"/>
    <property type="match status" value="1"/>
</dbReference>
<dbReference type="PANTHER" id="PTHR11405">
    <property type="entry name" value="CARBAMOYLTRANSFERASE FAMILY MEMBER"/>
    <property type="match status" value="1"/>
</dbReference>
<keyword evidence="12" id="KW-0665">Pyrimidine biosynthesis</keyword>
<evidence type="ECO:0000256" key="15">
    <source>
        <dbReference type="PROSITE-ProRule" id="PRU00409"/>
    </source>
</evidence>
<dbReference type="InterPro" id="IPR036914">
    <property type="entry name" value="MGS-like_dom_sf"/>
</dbReference>
<dbReference type="SUPFAM" id="SSF56059">
    <property type="entry name" value="Glutathione synthetase ATP-binding domain-like"/>
    <property type="match status" value="2"/>
</dbReference>
<evidence type="ECO:0000256" key="1">
    <source>
        <dbReference type="ARBA" id="ARBA00001936"/>
    </source>
</evidence>
<dbReference type="FunFam" id="3.50.30.20:FF:000002">
    <property type="entry name" value="Carbamoyl-phosphate synthase 1, mitochondrial"/>
    <property type="match status" value="1"/>
</dbReference>
<feature type="domain" description="ATP-grasp" evidence="17">
    <location>
        <begin position="1114"/>
        <end position="1305"/>
    </location>
</feature>
<organism evidence="19 20">
    <name type="scientific">Cyclotella atomus</name>
    <dbReference type="NCBI Taxonomy" id="382360"/>
    <lineage>
        <taxon>Eukaryota</taxon>
        <taxon>Sar</taxon>
        <taxon>Stramenopiles</taxon>
        <taxon>Ochrophyta</taxon>
        <taxon>Bacillariophyta</taxon>
        <taxon>Coscinodiscophyceae</taxon>
        <taxon>Thalassiosirophycidae</taxon>
        <taxon>Stephanodiscales</taxon>
        <taxon>Stephanodiscaceae</taxon>
        <taxon>Cyclotella</taxon>
    </lineage>
</organism>
<dbReference type="InterPro" id="IPR036480">
    <property type="entry name" value="CarbP_synth_ssu_N_sf"/>
</dbReference>
<dbReference type="SUPFAM" id="SSF52317">
    <property type="entry name" value="Class I glutamine amidotransferase-like"/>
    <property type="match status" value="1"/>
</dbReference>
<feature type="domain" description="ATP-grasp" evidence="17">
    <location>
        <begin position="576"/>
        <end position="768"/>
    </location>
</feature>
<evidence type="ECO:0000256" key="5">
    <source>
        <dbReference type="ARBA" id="ARBA00022598"/>
    </source>
</evidence>
<keyword evidence="4" id="KW-0055">Arginine biosynthesis</keyword>
<feature type="domain" description="MGS-like" evidence="18">
    <location>
        <begin position="1376"/>
        <end position="1532"/>
    </location>
</feature>
<dbReference type="Pfam" id="PF00988">
    <property type="entry name" value="CPSase_sm_chain"/>
    <property type="match status" value="1"/>
</dbReference>
<dbReference type="InterPro" id="IPR005483">
    <property type="entry name" value="CPSase_dom"/>
</dbReference>
<dbReference type="PRINTS" id="PR00096">
    <property type="entry name" value="GATASE"/>
</dbReference>
<dbReference type="NCBIfam" id="TIGR01368">
    <property type="entry name" value="CPSaseIIsmall"/>
    <property type="match status" value="1"/>
</dbReference>
<keyword evidence="13" id="KW-0464">Manganese</keyword>
<dbReference type="Gene3D" id="1.10.1030.10">
    <property type="entry name" value="Carbamoyl-phosphate synthetase, large subunit oligomerisation domain"/>
    <property type="match status" value="1"/>
</dbReference>
<dbReference type="Proteomes" id="UP001530400">
    <property type="component" value="Unassembled WGS sequence"/>
</dbReference>
<dbReference type="GO" id="GO:0004087">
    <property type="term" value="F:carbamoyl-phosphate synthase (ammonia) activity"/>
    <property type="evidence" value="ECO:0007669"/>
    <property type="project" value="UniProtKB-EC"/>
</dbReference>
<dbReference type="GO" id="GO:0006526">
    <property type="term" value="P:L-arginine biosynthetic process"/>
    <property type="evidence" value="ECO:0007669"/>
    <property type="project" value="UniProtKB-KW"/>
</dbReference>
<evidence type="ECO:0000256" key="10">
    <source>
        <dbReference type="ARBA" id="ARBA00022840"/>
    </source>
</evidence>
<dbReference type="NCBIfam" id="NF003671">
    <property type="entry name" value="PRK05294.1"/>
    <property type="match status" value="1"/>
</dbReference>
<dbReference type="SUPFAM" id="SSF48108">
    <property type="entry name" value="Carbamoyl phosphate synthetase, large subunit connection domain"/>
    <property type="match status" value="1"/>
</dbReference>
<keyword evidence="6" id="KW-0028">Amino-acid biosynthesis</keyword>
<dbReference type="Pfam" id="PF02786">
    <property type="entry name" value="CPSase_L_D2"/>
    <property type="match status" value="2"/>
</dbReference>
<dbReference type="NCBIfam" id="NF009455">
    <property type="entry name" value="PRK12815.1"/>
    <property type="match status" value="1"/>
</dbReference>
<dbReference type="PROSITE" id="PS51855">
    <property type="entry name" value="MGS"/>
    <property type="match status" value="1"/>
</dbReference>
<dbReference type="GO" id="GO:0005524">
    <property type="term" value="F:ATP binding"/>
    <property type="evidence" value="ECO:0007669"/>
    <property type="project" value="UniProtKB-UniRule"/>
</dbReference>
<dbReference type="HAMAP" id="MF_01209">
    <property type="entry name" value="CPSase_S_chain"/>
    <property type="match status" value="1"/>
</dbReference>
<dbReference type="SUPFAM" id="SSF52335">
    <property type="entry name" value="Methylglyoxal synthase-like"/>
    <property type="match status" value="1"/>
</dbReference>
<dbReference type="GO" id="GO:0006221">
    <property type="term" value="P:pyrimidine nucleotide biosynthetic process"/>
    <property type="evidence" value="ECO:0007669"/>
    <property type="project" value="UniProtKB-KW"/>
</dbReference>
<dbReference type="InterPro" id="IPR058047">
    <property type="entry name" value="CPSase_preATP-grasp"/>
</dbReference>
<dbReference type="Pfam" id="PF00117">
    <property type="entry name" value="GATase"/>
    <property type="match status" value="1"/>
</dbReference>
<dbReference type="InterPro" id="IPR002474">
    <property type="entry name" value="CarbamoylP_synth_ssu_N"/>
</dbReference>
<dbReference type="NCBIfam" id="NF009475">
    <property type="entry name" value="PRK12838.1"/>
    <property type="match status" value="1"/>
</dbReference>
<comment type="similarity">
    <text evidence="3">Belongs to the CarB family.</text>
</comment>
<dbReference type="FunFam" id="1.10.1030.10:FF:000002">
    <property type="entry name" value="Carbamoyl-phosphate synthase large chain"/>
    <property type="match status" value="1"/>
</dbReference>
<dbReference type="PROSITE" id="PS51273">
    <property type="entry name" value="GATASE_TYPE_1"/>
    <property type="match status" value="1"/>
</dbReference>
<evidence type="ECO:0000256" key="12">
    <source>
        <dbReference type="ARBA" id="ARBA00022975"/>
    </source>
</evidence>
<dbReference type="InterPro" id="IPR016185">
    <property type="entry name" value="PreATP-grasp_dom_sf"/>
</dbReference>
<evidence type="ECO:0000313" key="20">
    <source>
        <dbReference type="Proteomes" id="UP001530400"/>
    </source>
</evidence>
<dbReference type="GO" id="GO:0046872">
    <property type="term" value="F:metal ion binding"/>
    <property type="evidence" value="ECO:0007669"/>
    <property type="project" value="UniProtKB-KW"/>
</dbReference>
<name>A0ABD3PAJ4_9STRA</name>
<evidence type="ECO:0000256" key="3">
    <source>
        <dbReference type="ARBA" id="ARBA00009799"/>
    </source>
</evidence>
<evidence type="ECO:0000256" key="14">
    <source>
        <dbReference type="ARBA" id="ARBA00047359"/>
    </source>
</evidence>
<gene>
    <name evidence="19" type="ORF">ACHAWO_000041</name>
</gene>
<dbReference type="Gene3D" id="3.40.50.1380">
    <property type="entry name" value="Methylglyoxal synthase-like domain"/>
    <property type="match status" value="1"/>
</dbReference>
<evidence type="ECO:0000256" key="7">
    <source>
        <dbReference type="ARBA" id="ARBA00022723"/>
    </source>
</evidence>
<comment type="catalytic activity">
    <reaction evidence="14">
        <text>hydrogencarbonate + NH4(+) + 2 ATP = carbamoyl phosphate + 2 ADP + phosphate + 2 H(+)</text>
        <dbReference type="Rhea" id="RHEA:18029"/>
        <dbReference type="ChEBI" id="CHEBI:15378"/>
        <dbReference type="ChEBI" id="CHEBI:17544"/>
        <dbReference type="ChEBI" id="CHEBI:28938"/>
        <dbReference type="ChEBI" id="CHEBI:30616"/>
        <dbReference type="ChEBI" id="CHEBI:43474"/>
        <dbReference type="ChEBI" id="CHEBI:58228"/>
        <dbReference type="ChEBI" id="CHEBI:456216"/>
        <dbReference type="EC" id="6.3.4.16"/>
    </reaction>
</comment>
<keyword evidence="10 15" id="KW-0067">ATP-binding</keyword>
<evidence type="ECO:0000259" key="18">
    <source>
        <dbReference type="PROSITE" id="PS51855"/>
    </source>
</evidence>
<evidence type="ECO:0000256" key="4">
    <source>
        <dbReference type="ARBA" id="ARBA00022571"/>
    </source>
</evidence>
<comment type="pathway">
    <text evidence="2">Amino-acid biosynthesis; L-arginine biosynthesis.</text>
</comment>
<keyword evidence="7" id="KW-0479">Metal-binding</keyword>
<dbReference type="Pfam" id="PF02787">
    <property type="entry name" value="CPSase_L_D3"/>
    <property type="match status" value="1"/>
</dbReference>
<dbReference type="SMART" id="SM01097">
    <property type="entry name" value="CPSase_sm_chain"/>
    <property type="match status" value="1"/>
</dbReference>
<dbReference type="Gene3D" id="3.30.1490.20">
    <property type="entry name" value="ATP-grasp fold, A domain"/>
    <property type="match status" value="1"/>
</dbReference>
<feature type="compositionally biased region" description="Low complexity" evidence="16">
    <location>
        <begin position="1"/>
        <end position="29"/>
    </location>
</feature>
<dbReference type="PROSITE" id="PS00866">
    <property type="entry name" value="CPSASE_1"/>
    <property type="match status" value="2"/>
</dbReference>
<dbReference type="CDD" id="cd01744">
    <property type="entry name" value="GATase1_CPSase"/>
    <property type="match status" value="1"/>
</dbReference>
<proteinExistence type="inferred from homology"/>
<evidence type="ECO:0000256" key="2">
    <source>
        <dbReference type="ARBA" id="ARBA00004730"/>
    </source>
</evidence>
<dbReference type="InterPro" id="IPR036897">
    <property type="entry name" value="CarbamoylP_synth_lsu_oligo_sf"/>
</dbReference>
<evidence type="ECO:0000256" key="16">
    <source>
        <dbReference type="SAM" id="MobiDB-lite"/>
    </source>
</evidence>
<dbReference type="SMART" id="SM00851">
    <property type="entry name" value="MGS"/>
    <property type="match status" value="1"/>
</dbReference>
<dbReference type="EMBL" id="JALLPJ020000736">
    <property type="protein sequence ID" value="KAL3784171.1"/>
    <property type="molecule type" value="Genomic_DNA"/>
</dbReference>
<dbReference type="SUPFAM" id="SSF52440">
    <property type="entry name" value="PreATP-grasp domain"/>
    <property type="match status" value="2"/>
</dbReference>
<dbReference type="GO" id="GO:0004088">
    <property type="term" value="F:carbamoyl-phosphate synthase (glutamine-hydrolyzing) activity"/>
    <property type="evidence" value="ECO:0007669"/>
    <property type="project" value="UniProtKB-ARBA"/>
</dbReference>
<dbReference type="Gene3D" id="3.30.470.20">
    <property type="entry name" value="ATP-grasp fold, B domain"/>
    <property type="match status" value="2"/>
</dbReference>
<dbReference type="Gene3D" id="3.40.50.20">
    <property type="match status" value="2"/>
</dbReference>
<feature type="region of interest" description="Disordered" evidence="16">
    <location>
        <begin position="1"/>
        <end position="44"/>
    </location>
</feature>
<evidence type="ECO:0000256" key="13">
    <source>
        <dbReference type="ARBA" id="ARBA00023211"/>
    </source>
</evidence>
<dbReference type="InterPro" id="IPR035686">
    <property type="entry name" value="CPSase_GATase1"/>
</dbReference>
<comment type="caution">
    <text evidence="19">The sequence shown here is derived from an EMBL/GenBank/DDBJ whole genome shotgun (WGS) entry which is preliminary data.</text>
</comment>
<protein>
    <recommendedName>
        <fullName evidence="21">Carbamoyl-phosphate synthase</fullName>
    </recommendedName>
</protein>
<evidence type="ECO:0000256" key="11">
    <source>
        <dbReference type="ARBA" id="ARBA00022842"/>
    </source>
</evidence>
<evidence type="ECO:0000313" key="19">
    <source>
        <dbReference type="EMBL" id="KAL3784171.1"/>
    </source>
</evidence>
<dbReference type="CDD" id="cd01423">
    <property type="entry name" value="MGS_CPS_I_III"/>
    <property type="match status" value="1"/>
</dbReference>
<keyword evidence="5" id="KW-0436">Ligase</keyword>
<evidence type="ECO:0008006" key="21">
    <source>
        <dbReference type="Google" id="ProtNLM"/>
    </source>
</evidence>
<dbReference type="InterPro" id="IPR006275">
    <property type="entry name" value="CPSase_lsu"/>
</dbReference>
<keyword evidence="11" id="KW-0460">Magnesium</keyword>
<dbReference type="SUPFAM" id="SSF52021">
    <property type="entry name" value="Carbamoyl phosphate synthetase, small subunit N-terminal domain"/>
    <property type="match status" value="1"/>
</dbReference>
<dbReference type="FunFam" id="3.30.1490.20:FF:000001">
    <property type="entry name" value="Carbamoyl-phosphate synthase large chain"/>
    <property type="match status" value="1"/>
</dbReference>
<dbReference type="InterPro" id="IPR006274">
    <property type="entry name" value="CarbamoylP_synth_ssu"/>
</dbReference>
<keyword evidence="8" id="KW-0677">Repeat</keyword>
<keyword evidence="20" id="KW-1185">Reference proteome</keyword>
<dbReference type="InterPro" id="IPR013815">
    <property type="entry name" value="ATP_grasp_subdomain_1"/>
</dbReference>
<dbReference type="FunFam" id="3.30.470.20:FF:000051">
    <property type="entry name" value="Carbamoyl phosphate synthetase II"/>
    <property type="match status" value="1"/>
</dbReference>
<dbReference type="SMART" id="SM01096">
    <property type="entry name" value="CPSase_L_D3"/>
    <property type="match status" value="1"/>
</dbReference>